<protein>
    <recommendedName>
        <fullName evidence="13">BTB domain-containing protein</fullName>
    </recommendedName>
</protein>
<comment type="subcellular location">
    <subcellularLocation>
        <location evidence="1">Nucleus</location>
    </subcellularLocation>
</comment>
<dbReference type="PROSITE" id="PS00028">
    <property type="entry name" value="ZINC_FINGER_C2H2_1"/>
    <property type="match status" value="1"/>
</dbReference>
<dbReference type="PROSITE" id="PS50097">
    <property type="entry name" value="BTB"/>
    <property type="match status" value="1"/>
</dbReference>
<evidence type="ECO:0000256" key="1">
    <source>
        <dbReference type="ARBA" id="ARBA00004123"/>
    </source>
</evidence>
<dbReference type="SMART" id="SM00355">
    <property type="entry name" value="ZnF_C2H2"/>
    <property type="match status" value="5"/>
</dbReference>
<feature type="domain" description="BTB" evidence="9">
    <location>
        <begin position="8"/>
        <end position="72"/>
    </location>
</feature>
<evidence type="ECO:0000313" key="12">
    <source>
        <dbReference type="Proteomes" id="UP000318571"/>
    </source>
</evidence>
<dbReference type="GO" id="GO:0005634">
    <property type="term" value="C:nucleus"/>
    <property type="evidence" value="ECO:0007669"/>
    <property type="project" value="UniProtKB-SubCell"/>
</dbReference>
<evidence type="ECO:0000256" key="8">
    <source>
        <dbReference type="SAM" id="MobiDB-lite"/>
    </source>
</evidence>
<evidence type="ECO:0008006" key="13">
    <source>
        <dbReference type="Google" id="ProtNLM"/>
    </source>
</evidence>
<feature type="domain" description="C2H2-type" evidence="10">
    <location>
        <begin position="479"/>
        <end position="507"/>
    </location>
</feature>
<accession>A0A553NF32</accession>
<keyword evidence="3" id="KW-0677">Repeat</keyword>
<dbReference type="Proteomes" id="UP000318571">
    <property type="component" value="Chromosome 10"/>
</dbReference>
<dbReference type="SUPFAM" id="SSF54695">
    <property type="entry name" value="POZ domain"/>
    <property type="match status" value="1"/>
</dbReference>
<dbReference type="Gene3D" id="3.30.160.60">
    <property type="entry name" value="Classic Zinc Finger"/>
    <property type="match status" value="2"/>
</dbReference>
<feature type="compositionally biased region" description="Basic and acidic residues" evidence="8">
    <location>
        <begin position="179"/>
        <end position="202"/>
    </location>
</feature>
<dbReference type="Pfam" id="PF00651">
    <property type="entry name" value="BTB"/>
    <property type="match status" value="1"/>
</dbReference>
<dbReference type="Gene3D" id="3.30.710.10">
    <property type="entry name" value="Potassium Channel Kv1.1, Chain A"/>
    <property type="match status" value="1"/>
</dbReference>
<feature type="region of interest" description="Disordered" evidence="8">
    <location>
        <begin position="162"/>
        <end position="212"/>
    </location>
</feature>
<keyword evidence="5" id="KW-0862">Zinc</keyword>
<dbReference type="InterPro" id="IPR000210">
    <property type="entry name" value="BTB/POZ_dom"/>
</dbReference>
<dbReference type="AlphaFoldDB" id="A0A553NF32"/>
<dbReference type="InterPro" id="IPR050888">
    <property type="entry name" value="ZnF_C2H2-type_TF"/>
</dbReference>
<evidence type="ECO:0000256" key="6">
    <source>
        <dbReference type="ARBA" id="ARBA00023242"/>
    </source>
</evidence>
<evidence type="ECO:0000256" key="5">
    <source>
        <dbReference type="ARBA" id="ARBA00022833"/>
    </source>
</evidence>
<name>A0A553NF32_TIGCA</name>
<evidence type="ECO:0000259" key="9">
    <source>
        <dbReference type="PROSITE" id="PS50097"/>
    </source>
</evidence>
<comment type="caution">
    <text evidence="11">The sequence shown here is derived from an EMBL/GenBank/DDBJ whole genome shotgun (WGS) entry which is preliminary data.</text>
</comment>
<feature type="non-terminal residue" evidence="11">
    <location>
        <position position="1"/>
    </location>
</feature>
<dbReference type="EMBL" id="VCGU01000458">
    <property type="protein sequence ID" value="TRY64008.1"/>
    <property type="molecule type" value="Genomic_DNA"/>
</dbReference>
<evidence type="ECO:0000256" key="3">
    <source>
        <dbReference type="ARBA" id="ARBA00022737"/>
    </source>
</evidence>
<keyword evidence="12" id="KW-1185">Reference proteome</keyword>
<feature type="domain" description="C2H2-type" evidence="10">
    <location>
        <begin position="508"/>
        <end position="533"/>
    </location>
</feature>
<keyword evidence="2" id="KW-0479">Metal-binding</keyword>
<sequence length="591" mass="66630">AWQDKHCSDVTIVGRDGVEVRAHRIVLATTSPMLAQAFHLDVLTHSHEDSYILCPDLSSHDLLALLAPMYQGGAHPVVQDDAMTALGIEPSGSQVATEPLSLTPEDRHSLTMADPITSPEPEREEVASPWLKSRYRFTGSTALCRICEKEYQYRGSKSDGILIRHSKRQHPEVDEESEERQGECNDRLYRPDREREEDRHGSSVEAVAGKPETNSESDFVRHYFDIHGTKASCKHCSSRPISIASGSKALRHHIANKHPHLLSDTGAVQYLVLSDQLIQCQTCGQELEVLAADRDQVLQNHQKECLSASQPVGKENESDPSRILLSSYFLPYAPSEQSLTCSACLKEFETTDNIYQKLERHLCCAHTDLYDEYVRKRDKLTSIENQAVAQIFDKVSGFFRLKSDSNLVQACQECDQAIKLKSSDDIRSLVIHFKRRHQDLLTEWLAESTSSLAELDKALSHRKRQIRKRPTANDDPLNRTCQHCSKVFSRTINLQLHVAAVHSGNRPFKCDTCDATFTRKETYMRHGHVNNRPFLCSVCELESPSGCVCSLKLLNKWSQLGVNTTRFLTWPNTVISPTSRGLVVVLMDTRS</sequence>
<dbReference type="GO" id="GO:0008270">
    <property type="term" value="F:zinc ion binding"/>
    <property type="evidence" value="ECO:0007669"/>
    <property type="project" value="UniProtKB-KW"/>
</dbReference>
<organism evidence="11 12">
    <name type="scientific">Tigriopus californicus</name>
    <name type="common">Marine copepod</name>
    <dbReference type="NCBI Taxonomy" id="6832"/>
    <lineage>
        <taxon>Eukaryota</taxon>
        <taxon>Metazoa</taxon>
        <taxon>Ecdysozoa</taxon>
        <taxon>Arthropoda</taxon>
        <taxon>Crustacea</taxon>
        <taxon>Multicrustacea</taxon>
        <taxon>Hexanauplia</taxon>
        <taxon>Copepoda</taxon>
        <taxon>Harpacticoida</taxon>
        <taxon>Harpacticidae</taxon>
        <taxon>Tigriopus</taxon>
    </lineage>
</organism>
<evidence type="ECO:0000256" key="4">
    <source>
        <dbReference type="ARBA" id="ARBA00022771"/>
    </source>
</evidence>
<dbReference type="InterPro" id="IPR011333">
    <property type="entry name" value="SKP1/BTB/POZ_sf"/>
</dbReference>
<proteinExistence type="predicted"/>
<evidence type="ECO:0000259" key="10">
    <source>
        <dbReference type="PROSITE" id="PS50157"/>
    </source>
</evidence>
<dbReference type="STRING" id="6832.A0A553NF32"/>
<evidence type="ECO:0000256" key="7">
    <source>
        <dbReference type="PROSITE-ProRule" id="PRU00042"/>
    </source>
</evidence>
<dbReference type="InterPro" id="IPR036236">
    <property type="entry name" value="Znf_C2H2_sf"/>
</dbReference>
<reference evidence="11 12" key="1">
    <citation type="journal article" date="2018" name="Nat. Ecol. Evol.">
        <title>Genomic signatures of mitonuclear coevolution across populations of Tigriopus californicus.</title>
        <authorList>
            <person name="Barreto F.S."/>
            <person name="Watson E.T."/>
            <person name="Lima T.G."/>
            <person name="Willett C.S."/>
            <person name="Edmands S."/>
            <person name="Li W."/>
            <person name="Burton R.S."/>
        </authorList>
    </citation>
    <scope>NUCLEOTIDE SEQUENCE [LARGE SCALE GENOMIC DNA]</scope>
    <source>
        <strain evidence="11 12">San Diego</strain>
    </source>
</reference>
<evidence type="ECO:0000256" key="2">
    <source>
        <dbReference type="ARBA" id="ARBA00022723"/>
    </source>
</evidence>
<evidence type="ECO:0000313" key="11">
    <source>
        <dbReference type="EMBL" id="TRY64008.1"/>
    </source>
</evidence>
<dbReference type="PANTHER" id="PTHR24406">
    <property type="entry name" value="TRANSCRIPTIONAL REPRESSOR CTCFL-RELATED"/>
    <property type="match status" value="1"/>
</dbReference>
<dbReference type="InterPro" id="IPR013087">
    <property type="entry name" value="Znf_C2H2_type"/>
</dbReference>
<dbReference type="SUPFAM" id="SSF57667">
    <property type="entry name" value="beta-beta-alpha zinc fingers"/>
    <property type="match status" value="1"/>
</dbReference>
<keyword evidence="6" id="KW-0539">Nucleus</keyword>
<keyword evidence="4 7" id="KW-0863">Zinc-finger</keyword>
<dbReference type="PROSITE" id="PS50157">
    <property type="entry name" value="ZINC_FINGER_C2H2_2"/>
    <property type="match status" value="2"/>
</dbReference>
<gene>
    <name evidence="11" type="ORF">TCAL_00787</name>
</gene>